<dbReference type="Pfam" id="PF00485">
    <property type="entry name" value="PRK"/>
    <property type="match status" value="1"/>
</dbReference>
<feature type="domain" description="AAA+ ATPase" evidence="1">
    <location>
        <begin position="288"/>
        <end position="448"/>
    </location>
</feature>
<dbReference type="SMART" id="SM00382">
    <property type="entry name" value="AAA"/>
    <property type="match status" value="1"/>
</dbReference>
<dbReference type="FunFam" id="3.40.50.300:FF:001230">
    <property type="entry name" value="Phosphoribulokinase/uridine kinase family protein"/>
    <property type="match status" value="1"/>
</dbReference>
<dbReference type="CDD" id="cd02028">
    <property type="entry name" value="UMPK_like"/>
    <property type="match status" value="1"/>
</dbReference>
<dbReference type="SUPFAM" id="SSF52540">
    <property type="entry name" value="P-loop containing nucleoside triphosphate hydrolases"/>
    <property type="match status" value="1"/>
</dbReference>
<dbReference type="InterPro" id="IPR003593">
    <property type="entry name" value="AAA+_ATPase"/>
</dbReference>
<evidence type="ECO:0000259" key="1">
    <source>
        <dbReference type="SMART" id="SM00382"/>
    </source>
</evidence>
<keyword evidence="2" id="KW-0418">Kinase</keyword>
<dbReference type="Proteomes" id="UP000294902">
    <property type="component" value="Unassembled WGS sequence"/>
</dbReference>
<dbReference type="GO" id="GO:0005524">
    <property type="term" value="F:ATP binding"/>
    <property type="evidence" value="ECO:0007669"/>
    <property type="project" value="InterPro"/>
</dbReference>
<dbReference type="GO" id="GO:0016301">
    <property type="term" value="F:kinase activity"/>
    <property type="evidence" value="ECO:0007669"/>
    <property type="project" value="UniProtKB-KW"/>
</dbReference>
<comment type="caution">
    <text evidence="2">The sequence shown here is derived from an EMBL/GenBank/DDBJ whole genome shotgun (WGS) entry which is preliminary data.</text>
</comment>
<evidence type="ECO:0000313" key="2">
    <source>
        <dbReference type="EMBL" id="TCT15576.1"/>
    </source>
</evidence>
<proteinExistence type="predicted"/>
<organism evidence="2 3">
    <name type="scientific">Natranaerovirga pectinivora</name>
    <dbReference type="NCBI Taxonomy" id="682400"/>
    <lineage>
        <taxon>Bacteria</taxon>
        <taxon>Bacillati</taxon>
        <taxon>Bacillota</taxon>
        <taxon>Clostridia</taxon>
        <taxon>Lachnospirales</taxon>
        <taxon>Natranaerovirgaceae</taxon>
        <taxon>Natranaerovirga</taxon>
    </lineage>
</organism>
<dbReference type="AlphaFoldDB" id="A0A4R3MLK3"/>
<dbReference type="EMBL" id="SMAL01000003">
    <property type="protein sequence ID" value="TCT15576.1"/>
    <property type="molecule type" value="Genomic_DNA"/>
</dbReference>
<dbReference type="PANTHER" id="PTHR10285">
    <property type="entry name" value="URIDINE KINASE"/>
    <property type="match status" value="1"/>
</dbReference>
<name>A0A4R3MLK3_9FIRM</name>
<dbReference type="RefSeq" id="WP_132251388.1">
    <property type="nucleotide sequence ID" value="NZ_SMAL01000003.1"/>
</dbReference>
<keyword evidence="3" id="KW-1185">Reference proteome</keyword>
<sequence>MDSKLKVIIDGDIKEVKSGISLKELSKEYAEKYKGIIVLAIVDNKLSELTKEIDKECIIDFVSTSDQDGSRTYKRSASFVLIKAIFDVLGKDKVRKVIIHYSISKGYYCEIDYDETLGEDKLKQIKGRMDEIVKLDLPIEKRTVKVDEAIDIFEKNKMYDKVKLFNYRRVSNVNLYKIDDIEDYFYGYMVPSTGCLDKFELHSYDRGFVIQFPSLENPGKVAKFEPQNKLFSVLQEATNWGQQLNVDTVGALNDTIASGKMNELILIAEALQEKKIAEIADNIAKQRGKRIILIAGPSSSGKTTFSHRLSIQLKVQGLTPHPIPVDDYFVNRDDTPLDEYGNYDFESLHAIDLKQFNEDMNKLLDGEEVNLPTYNFKTGKREYKGKKLQLQKSDILVIEGIHGLNSQLTHSLPEESKYKIYISALTQLNIDEHNRVSTTDGRLIRRMVRDYEYRGMSAKDTIAMWPSVRRGEERNIFPFQEEADIMFNSALVYELAILKQYAEPMLFSIPKDSPEHVEAKRLIKFLDYFLGVSSEAVPKNSIIREFIGGSCFKTH</sequence>
<dbReference type="Gene3D" id="3.40.50.300">
    <property type="entry name" value="P-loop containing nucleotide triphosphate hydrolases"/>
    <property type="match status" value="1"/>
</dbReference>
<dbReference type="OrthoDB" id="9764644at2"/>
<keyword evidence="2" id="KW-0808">Transferase</keyword>
<dbReference type="InterPro" id="IPR027417">
    <property type="entry name" value="P-loop_NTPase"/>
</dbReference>
<evidence type="ECO:0000313" key="3">
    <source>
        <dbReference type="Proteomes" id="UP000294902"/>
    </source>
</evidence>
<gene>
    <name evidence="2" type="ORF">EDC18_103284</name>
</gene>
<accession>A0A4R3MLK3</accession>
<dbReference type="InterPro" id="IPR006083">
    <property type="entry name" value="PRK/URK"/>
</dbReference>
<dbReference type="InterPro" id="IPR018163">
    <property type="entry name" value="Thr/Ala-tRNA-synth_IIc_edit"/>
</dbReference>
<protein>
    <submittedName>
        <fullName evidence="2">Uridine kinase</fullName>
    </submittedName>
</protein>
<reference evidence="2 3" key="1">
    <citation type="submission" date="2019-03" db="EMBL/GenBank/DDBJ databases">
        <title>Genomic Encyclopedia of Type Strains, Phase IV (KMG-IV): sequencing the most valuable type-strain genomes for metagenomic binning, comparative biology and taxonomic classification.</title>
        <authorList>
            <person name="Goeker M."/>
        </authorList>
    </citation>
    <scope>NUCLEOTIDE SEQUENCE [LARGE SCALE GENOMIC DNA]</scope>
    <source>
        <strain evidence="2 3">DSM 24629</strain>
    </source>
</reference>
<dbReference type="Gene3D" id="3.30.980.10">
    <property type="entry name" value="Threonyl-trna Synthetase, Chain A, domain 2"/>
    <property type="match status" value="1"/>
</dbReference>
<dbReference type="SUPFAM" id="SSF55186">
    <property type="entry name" value="ThrRS/AlaRS common domain"/>
    <property type="match status" value="1"/>
</dbReference>